<dbReference type="EMBL" id="CP072384">
    <property type="protein sequence ID" value="QUC07151.1"/>
    <property type="molecule type" value="Genomic_DNA"/>
</dbReference>
<organism evidence="2 3">
    <name type="scientific">Arachnia rubra</name>
    <dbReference type="NCBI Taxonomy" id="1547448"/>
    <lineage>
        <taxon>Bacteria</taxon>
        <taxon>Bacillati</taxon>
        <taxon>Actinomycetota</taxon>
        <taxon>Actinomycetes</taxon>
        <taxon>Propionibacteriales</taxon>
        <taxon>Propionibacteriaceae</taxon>
        <taxon>Arachnia</taxon>
    </lineage>
</organism>
<evidence type="ECO:0000313" key="3">
    <source>
        <dbReference type="Proteomes" id="UP000678513"/>
    </source>
</evidence>
<sequence>MFSADEKTIAELRNLFTCLAAIDPAGAAALGMALEGKLARRNPDLTRVLWDAASSAGKHELDLGRTLTAACCRAFCARLGELHPGSAIEVRVPPWAAVQVGFGDGPRHTRGTPPNVVEMSPTAFLGLVTGQLCWGDAEMKISGAQAERLAAAFPIREP</sequence>
<keyword evidence="3" id="KW-1185">Reference proteome</keyword>
<reference evidence="2 3" key="1">
    <citation type="submission" date="2021-03" db="EMBL/GenBank/DDBJ databases">
        <title>Human Oral Microbial Genomes.</title>
        <authorList>
            <person name="Johnston C.D."/>
            <person name="Chen T."/>
            <person name="Dewhirst F.E."/>
        </authorList>
    </citation>
    <scope>NUCLEOTIDE SEQUENCE [LARGE SCALE GENOMIC DNA]</scope>
    <source>
        <strain evidence="2 3">DSMZ 100122</strain>
    </source>
</reference>
<dbReference type="Pfam" id="PF17844">
    <property type="entry name" value="SCP_3"/>
    <property type="match status" value="1"/>
</dbReference>
<feature type="domain" description="Bacterial SCP orthologue" evidence="1">
    <location>
        <begin position="65"/>
        <end position="155"/>
    </location>
</feature>
<proteinExistence type="predicted"/>
<dbReference type="InterPro" id="IPR041629">
    <property type="entry name" value="SCP_3"/>
</dbReference>
<evidence type="ECO:0000259" key="1">
    <source>
        <dbReference type="Pfam" id="PF17844"/>
    </source>
</evidence>
<dbReference type="RefSeq" id="WP_212321395.1">
    <property type="nucleotide sequence ID" value="NZ_AP024463.1"/>
</dbReference>
<accession>A0ABX7Y2S2</accession>
<name>A0ABX7Y2S2_9ACTN</name>
<gene>
    <name evidence="2" type="ORF">J5A65_09325</name>
</gene>
<evidence type="ECO:0000313" key="2">
    <source>
        <dbReference type="EMBL" id="QUC07151.1"/>
    </source>
</evidence>
<protein>
    <recommendedName>
        <fullName evidence="1">Bacterial SCP orthologue domain-containing protein</fullName>
    </recommendedName>
</protein>
<dbReference type="Gene3D" id="3.30.1050.40">
    <property type="match status" value="1"/>
</dbReference>
<dbReference type="Proteomes" id="UP000678513">
    <property type="component" value="Chromosome"/>
</dbReference>